<dbReference type="PANTHER" id="PTHR11365:SF23">
    <property type="entry name" value="HYPOTHETICAL 5-OXOPROLINASE (EUROFUNG)-RELATED"/>
    <property type="match status" value="1"/>
</dbReference>
<proteinExistence type="predicted"/>
<evidence type="ECO:0000313" key="5">
    <source>
        <dbReference type="Proteomes" id="UP000698173"/>
    </source>
</evidence>
<organism evidence="4 5">
    <name type="scientific">Sporosarcina psychrophila</name>
    <name type="common">Bacillus psychrophilus</name>
    <dbReference type="NCBI Taxonomy" id="1476"/>
    <lineage>
        <taxon>Bacteria</taxon>
        <taxon>Bacillati</taxon>
        <taxon>Bacillota</taxon>
        <taxon>Bacilli</taxon>
        <taxon>Bacillales</taxon>
        <taxon>Caryophanaceae</taxon>
        <taxon>Sporosarcina</taxon>
    </lineage>
</organism>
<dbReference type="InterPro" id="IPR045079">
    <property type="entry name" value="Oxoprolinase-like"/>
</dbReference>
<dbReference type="InterPro" id="IPR043129">
    <property type="entry name" value="ATPase_NBD"/>
</dbReference>
<feature type="domain" description="Hydantoinase A/oxoprolinase" evidence="1">
    <location>
        <begin position="199"/>
        <end position="483"/>
    </location>
</feature>
<dbReference type="SUPFAM" id="SSF53067">
    <property type="entry name" value="Actin-like ATPase domain"/>
    <property type="match status" value="1"/>
</dbReference>
<dbReference type="PANTHER" id="PTHR11365">
    <property type="entry name" value="5-OXOPROLINASE RELATED"/>
    <property type="match status" value="1"/>
</dbReference>
<feature type="domain" description="Acetophenone carboxylase-like C-terminal" evidence="3">
    <location>
        <begin position="498"/>
        <end position="666"/>
    </location>
</feature>
<evidence type="ECO:0000259" key="2">
    <source>
        <dbReference type="Pfam" id="PF05378"/>
    </source>
</evidence>
<dbReference type="GO" id="GO:0006749">
    <property type="term" value="P:glutathione metabolic process"/>
    <property type="evidence" value="ECO:0007669"/>
    <property type="project" value="TreeGrafter"/>
</dbReference>
<dbReference type="GO" id="GO:0017168">
    <property type="term" value="F:5-oxoprolinase (ATP-hydrolyzing) activity"/>
    <property type="evidence" value="ECO:0007669"/>
    <property type="project" value="TreeGrafter"/>
</dbReference>
<dbReference type="Pfam" id="PF01968">
    <property type="entry name" value="Hydantoinase_A"/>
    <property type="match status" value="1"/>
</dbReference>
<protein>
    <submittedName>
        <fullName evidence="4">Hydantoinase/oxoprolinase family protein</fullName>
    </submittedName>
</protein>
<evidence type="ECO:0000259" key="1">
    <source>
        <dbReference type="Pfam" id="PF01968"/>
    </source>
</evidence>
<dbReference type="AlphaFoldDB" id="A0A921G2F7"/>
<feature type="domain" description="Hydantoinase/oxoprolinase N-terminal" evidence="2">
    <location>
        <begin position="5"/>
        <end position="179"/>
    </location>
</feature>
<dbReference type="InterPro" id="IPR002821">
    <property type="entry name" value="Hydantoinase_A"/>
</dbReference>
<sequence length="678" mass="75062">MSRYRLGVDIGGTFTDLVVYDQKEKVFHTHKTLTTPHNLAEGVMQCINQYVKDFNEIDYFVHGTTSGLNAFLERKGARVALLTTEGFRDVYEIGRANRTEMYNIQYSKPAPLLDRENTYEIKERMSYQGEVQTPIESVNINGVINELKKGKYDAVAVCFLHSYKNPKHEQEIRDAIEKELDIPVSLSSEIAREWREYERVSTTIINAYIAPIVKKYLNILEQQMVENGFDKDIYIMQSNGGVMTSKVAKQLPLQTLMSGPVGGTIGGVNLTRLTGEKNLICVDMGGTSFDVSITIDGEPDVTAETIMEGFPILSPMVNIHTVGAGGGSLAYLEGGGLRVGPKSAGSNPGPACYGNGGNQPTVTDANVVLGRIDPNNFLGGDLKLDKEAAYQAVKSVADQINLSVEETAEGICDIANAKMADAIRNLTVKRGIDPREFTIVAFGGAGPMHAVLIADLLDVKKVLVPNVSGTFSAWGMLQTDIRFDTVRNYVSLLSNVKKNEMQSLYNEMQEECISMLNQQHISTDQIRFQKSVDIRYVGQEYTVNIVNESDDLAKLEEQFHESHFDIYGHNNPNGGTEIVNIRTTALGDLEKIEIKKDNTSSEEFILADHTREIVWNGVEKTTGVYSTHDLKPGNHFIGPAVIEDKNSTIVIPPKFSISIDENRNIKISKITIKEVELV</sequence>
<name>A0A921G2F7_SPOPS</name>
<dbReference type="Proteomes" id="UP000698173">
    <property type="component" value="Unassembled WGS sequence"/>
</dbReference>
<dbReference type="Pfam" id="PF05378">
    <property type="entry name" value="Hydant_A_N"/>
    <property type="match status" value="1"/>
</dbReference>
<evidence type="ECO:0000313" key="4">
    <source>
        <dbReference type="EMBL" id="HJF34203.1"/>
    </source>
</evidence>
<dbReference type="Pfam" id="PF19278">
    <property type="entry name" value="Hydant_A_C"/>
    <property type="match status" value="1"/>
</dbReference>
<dbReference type="InterPro" id="IPR008040">
    <property type="entry name" value="Hydant_A_N"/>
</dbReference>
<dbReference type="InterPro" id="IPR049517">
    <property type="entry name" value="ACX-like_C"/>
</dbReference>
<evidence type="ECO:0000259" key="3">
    <source>
        <dbReference type="Pfam" id="PF19278"/>
    </source>
</evidence>
<dbReference type="GO" id="GO:0005829">
    <property type="term" value="C:cytosol"/>
    <property type="evidence" value="ECO:0007669"/>
    <property type="project" value="TreeGrafter"/>
</dbReference>
<comment type="caution">
    <text evidence="4">The sequence shown here is derived from an EMBL/GenBank/DDBJ whole genome shotgun (WGS) entry which is preliminary data.</text>
</comment>
<dbReference type="EMBL" id="DYWT01000311">
    <property type="protein sequence ID" value="HJF34203.1"/>
    <property type="molecule type" value="Genomic_DNA"/>
</dbReference>
<gene>
    <name evidence="4" type="ORF">K8V56_20770</name>
</gene>
<accession>A0A921G2F7</accession>
<dbReference type="Gene3D" id="3.30.420.40">
    <property type="match status" value="1"/>
</dbReference>
<reference evidence="4" key="1">
    <citation type="journal article" date="2021" name="PeerJ">
        <title>Extensive microbial diversity within the chicken gut microbiome revealed by metagenomics and culture.</title>
        <authorList>
            <person name="Gilroy R."/>
            <person name="Ravi A."/>
            <person name="Getino M."/>
            <person name="Pursley I."/>
            <person name="Horton D.L."/>
            <person name="Alikhan N.F."/>
            <person name="Baker D."/>
            <person name="Gharbi K."/>
            <person name="Hall N."/>
            <person name="Watson M."/>
            <person name="Adriaenssens E.M."/>
            <person name="Foster-Nyarko E."/>
            <person name="Jarju S."/>
            <person name="Secka A."/>
            <person name="Antonio M."/>
            <person name="Oren A."/>
            <person name="Chaudhuri R.R."/>
            <person name="La Ragione R."/>
            <person name="Hildebrand F."/>
            <person name="Pallen M.J."/>
        </authorList>
    </citation>
    <scope>NUCLEOTIDE SEQUENCE</scope>
    <source>
        <strain evidence="4">CHK171-7178</strain>
    </source>
</reference>
<reference evidence="4" key="2">
    <citation type="submission" date="2021-09" db="EMBL/GenBank/DDBJ databases">
        <authorList>
            <person name="Gilroy R."/>
        </authorList>
    </citation>
    <scope>NUCLEOTIDE SEQUENCE</scope>
    <source>
        <strain evidence="4">CHK171-7178</strain>
    </source>
</reference>